<keyword evidence="3 5" id="KW-0863">Zinc-finger</keyword>
<gene>
    <name evidence="8" type="ORF">SeMB42_g01379</name>
</gene>
<dbReference type="PANTHER" id="PTHR23235">
    <property type="entry name" value="KRUEPPEL-LIKE TRANSCRIPTION FACTOR"/>
    <property type="match status" value="1"/>
</dbReference>
<feature type="domain" description="C2H2-type" evidence="7">
    <location>
        <begin position="540"/>
        <end position="578"/>
    </location>
</feature>
<feature type="compositionally biased region" description="Polar residues" evidence="6">
    <location>
        <begin position="308"/>
        <end position="318"/>
    </location>
</feature>
<feature type="domain" description="C2H2-type" evidence="7">
    <location>
        <begin position="511"/>
        <end position="539"/>
    </location>
</feature>
<accession>A0A507DLF9</accession>
<dbReference type="Proteomes" id="UP000317494">
    <property type="component" value="Unassembled WGS sequence"/>
</dbReference>
<evidence type="ECO:0000256" key="6">
    <source>
        <dbReference type="SAM" id="MobiDB-lite"/>
    </source>
</evidence>
<protein>
    <recommendedName>
        <fullName evidence="7">C2H2-type domain-containing protein</fullName>
    </recommendedName>
</protein>
<reference evidence="8 9" key="1">
    <citation type="journal article" date="2019" name="Sci. Rep.">
        <title>Comparative genomics of chytrid fungi reveal insights into the obligate biotrophic and pathogenic lifestyle of Synchytrium endobioticum.</title>
        <authorList>
            <person name="van de Vossenberg B.T.L.H."/>
            <person name="Warris S."/>
            <person name="Nguyen H.D.T."/>
            <person name="van Gent-Pelzer M.P.E."/>
            <person name="Joly D.L."/>
            <person name="van de Geest H.C."/>
            <person name="Bonants P.J.M."/>
            <person name="Smith D.S."/>
            <person name="Levesque C.A."/>
            <person name="van der Lee T.A.J."/>
        </authorList>
    </citation>
    <scope>NUCLEOTIDE SEQUENCE [LARGE SCALE GENOMIC DNA]</scope>
    <source>
        <strain evidence="8 9">MB42</strain>
    </source>
</reference>
<dbReference type="VEuPathDB" id="FungiDB:SeMB42_g01379"/>
<feature type="region of interest" description="Disordered" evidence="6">
    <location>
        <begin position="594"/>
        <end position="651"/>
    </location>
</feature>
<comment type="caution">
    <text evidence="8">The sequence shown here is derived from an EMBL/GenBank/DDBJ whole genome shotgun (WGS) entry which is preliminary data.</text>
</comment>
<evidence type="ECO:0000313" key="9">
    <source>
        <dbReference type="Proteomes" id="UP000317494"/>
    </source>
</evidence>
<keyword evidence="1" id="KW-0479">Metal-binding</keyword>
<keyword evidence="4" id="KW-0862">Zinc</keyword>
<evidence type="ECO:0000256" key="1">
    <source>
        <dbReference type="ARBA" id="ARBA00022723"/>
    </source>
</evidence>
<dbReference type="PROSITE" id="PS50157">
    <property type="entry name" value="ZINC_FINGER_C2H2_2"/>
    <property type="match status" value="3"/>
</dbReference>
<dbReference type="EMBL" id="QEAN01000035">
    <property type="protein sequence ID" value="TPX52482.1"/>
    <property type="molecule type" value="Genomic_DNA"/>
</dbReference>
<proteinExistence type="predicted"/>
<evidence type="ECO:0000256" key="5">
    <source>
        <dbReference type="PROSITE-ProRule" id="PRU00042"/>
    </source>
</evidence>
<dbReference type="FunFam" id="3.30.160.60:FF:000446">
    <property type="entry name" value="Zinc finger protein"/>
    <property type="match status" value="1"/>
</dbReference>
<evidence type="ECO:0000259" key="7">
    <source>
        <dbReference type="PROSITE" id="PS50157"/>
    </source>
</evidence>
<feature type="compositionally biased region" description="Polar residues" evidence="6">
    <location>
        <begin position="347"/>
        <end position="366"/>
    </location>
</feature>
<sequence length="651" mass="71202">MSLLRIWATPPAIFATSRDTKFGQRSGIICTNRNPPPPKMTTIPTPPRSEFATLSNAIDVPNPTPSRSGTSTSYMDTGIEVSSTVGVAPSITPATLVIINEDSIKIPVPRYGISALQCDTSLLDFFYHSQIYGKDEPNKLLSWKEHRVNCASLELVLSEPHLLKNRRELKKRALATAAPYISGYNNESAEFASACFPRNPPFEIMVLLGISCGSELQSKIASECTWEASEPLAHVVDSNGHGGNVNGVNADDRTKHRRPSIPVEQRASPSVSHRNNVYSSTLERSRLSHPLLPPSSQPHVHSYDPFLNGSTQSSTSYNGVPPSNIPQPLHHQLNYLNRHVYNARVSAKQQATAPTTSLPHQRSAQNGVAGPSSPDAQTLLPPGHTERVASAIQQAPPVAAASPLSRPARPPAIQMHQYQPYPVVPPSPTDKNRNVISTPRTRRGSASTKDATSPSSTQDDHSNSNDSDESSNDGGDTKRKHVCTVPGCGKTFTRKYNLMSHQRAHSNDRPFQCHHCASSFSRTHDLRRHIRSLHTGQRPHTCPHCPLAFARSDALKRHLKLVVEKGGAVPDTHSSENVSNLSLRRAELERMVLNAGSNTDERVDSDNSSPIKASKEEEEDAIGGAPPRVANRDMHKDQYDKSSVKEEDEES</sequence>
<dbReference type="SMART" id="SM00355">
    <property type="entry name" value="ZnF_C2H2"/>
    <property type="match status" value="3"/>
</dbReference>
<dbReference type="GO" id="GO:0008270">
    <property type="term" value="F:zinc ion binding"/>
    <property type="evidence" value="ECO:0007669"/>
    <property type="project" value="UniProtKB-KW"/>
</dbReference>
<dbReference type="GO" id="GO:0000981">
    <property type="term" value="F:DNA-binding transcription factor activity, RNA polymerase II-specific"/>
    <property type="evidence" value="ECO:0007669"/>
    <property type="project" value="TreeGrafter"/>
</dbReference>
<feature type="domain" description="C2H2-type" evidence="7">
    <location>
        <begin position="481"/>
        <end position="510"/>
    </location>
</feature>
<dbReference type="Pfam" id="PF00096">
    <property type="entry name" value="zf-C2H2"/>
    <property type="match status" value="2"/>
</dbReference>
<feature type="region of interest" description="Disordered" evidence="6">
    <location>
        <begin position="418"/>
        <end position="483"/>
    </location>
</feature>
<evidence type="ECO:0000256" key="3">
    <source>
        <dbReference type="ARBA" id="ARBA00022771"/>
    </source>
</evidence>
<dbReference type="PANTHER" id="PTHR23235:SF120">
    <property type="entry name" value="KRUPPEL-LIKE FACTOR 15"/>
    <property type="match status" value="1"/>
</dbReference>
<feature type="compositionally biased region" description="Polar residues" evidence="6">
    <location>
        <begin position="434"/>
        <end position="454"/>
    </location>
</feature>
<dbReference type="Gene3D" id="3.30.160.60">
    <property type="entry name" value="Classic Zinc Finger"/>
    <property type="match status" value="3"/>
</dbReference>
<organism evidence="8 9">
    <name type="scientific">Synchytrium endobioticum</name>
    <dbReference type="NCBI Taxonomy" id="286115"/>
    <lineage>
        <taxon>Eukaryota</taxon>
        <taxon>Fungi</taxon>
        <taxon>Fungi incertae sedis</taxon>
        <taxon>Chytridiomycota</taxon>
        <taxon>Chytridiomycota incertae sedis</taxon>
        <taxon>Chytridiomycetes</taxon>
        <taxon>Synchytriales</taxon>
        <taxon>Synchytriaceae</taxon>
        <taxon>Synchytrium</taxon>
    </lineage>
</organism>
<feature type="region of interest" description="Disordered" evidence="6">
    <location>
        <begin position="235"/>
        <end position="329"/>
    </location>
</feature>
<dbReference type="GO" id="GO:0000978">
    <property type="term" value="F:RNA polymerase II cis-regulatory region sequence-specific DNA binding"/>
    <property type="evidence" value="ECO:0007669"/>
    <property type="project" value="TreeGrafter"/>
</dbReference>
<evidence type="ECO:0000256" key="4">
    <source>
        <dbReference type="ARBA" id="ARBA00022833"/>
    </source>
</evidence>
<feature type="compositionally biased region" description="Polar residues" evidence="6">
    <location>
        <begin position="267"/>
        <end position="282"/>
    </location>
</feature>
<dbReference type="SUPFAM" id="SSF57667">
    <property type="entry name" value="beta-beta-alpha zinc fingers"/>
    <property type="match status" value="2"/>
</dbReference>
<keyword evidence="2" id="KW-0677">Repeat</keyword>
<dbReference type="FunFam" id="3.30.160.60:FF:000125">
    <property type="entry name" value="Putative zinc finger protein 143"/>
    <property type="match status" value="1"/>
</dbReference>
<dbReference type="InterPro" id="IPR013087">
    <property type="entry name" value="Znf_C2H2_type"/>
</dbReference>
<evidence type="ECO:0000256" key="2">
    <source>
        <dbReference type="ARBA" id="ARBA00022737"/>
    </source>
</evidence>
<keyword evidence="9" id="KW-1185">Reference proteome</keyword>
<dbReference type="InterPro" id="IPR036236">
    <property type="entry name" value="Znf_C2H2_sf"/>
</dbReference>
<feature type="region of interest" description="Disordered" evidence="6">
    <location>
        <begin position="346"/>
        <end position="382"/>
    </location>
</feature>
<dbReference type="PROSITE" id="PS00028">
    <property type="entry name" value="ZINC_FINGER_C2H2_1"/>
    <property type="match status" value="2"/>
</dbReference>
<name>A0A507DLF9_9FUNG</name>
<dbReference type="AlphaFoldDB" id="A0A507DLF9"/>
<evidence type="ECO:0000313" key="8">
    <source>
        <dbReference type="EMBL" id="TPX52482.1"/>
    </source>
</evidence>
<feature type="compositionally biased region" description="Basic and acidic residues" evidence="6">
    <location>
        <begin position="630"/>
        <end position="645"/>
    </location>
</feature>
<dbReference type="STRING" id="286115.A0A507DLF9"/>